<dbReference type="SMART" id="SM00829">
    <property type="entry name" value="PKS_ER"/>
    <property type="match status" value="1"/>
</dbReference>
<dbReference type="EMBL" id="JALNTZ010000004">
    <property type="protein sequence ID" value="KAJ3657151.1"/>
    <property type="molecule type" value="Genomic_DNA"/>
</dbReference>
<evidence type="ECO:0000256" key="5">
    <source>
        <dbReference type="ARBA" id="ARBA00022553"/>
    </source>
</evidence>
<evidence type="ECO:0000256" key="9">
    <source>
        <dbReference type="ARBA" id="ARBA00022857"/>
    </source>
</evidence>
<dbReference type="InterPro" id="IPR036291">
    <property type="entry name" value="NAD(P)-bd_dom_sf"/>
</dbReference>
<dbReference type="Pfam" id="PF16197">
    <property type="entry name" value="KAsynt_C_assoc"/>
    <property type="match status" value="1"/>
</dbReference>
<keyword evidence="5" id="KW-0597">Phosphoprotein</keyword>
<dbReference type="GO" id="GO:0016491">
    <property type="term" value="F:oxidoreductase activity"/>
    <property type="evidence" value="ECO:0007669"/>
    <property type="project" value="UniProtKB-KW"/>
</dbReference>
<protein>
    <recommendedName>
        <fullName evidence="2">Fatty acid synthase</fullName>
        <ecNumber evidence="1">2.3.1.85</ecNumber>
    </recommendedName>
</protein>
<dbReference type="SMART" id="SM00822">
    <property type="entry name" value="PKS_KR"/>
    <property type="match status" value="1"/>
</dbReference>
<evidence type="ECO:0000256" key="7">
    <source>
        <dbReference type="ARBA" id="ARBA00022801"/>
    </source>
</evidence>
<dbReference type="InterPro" id="IPR032821">
    <property type="entry name" value="PKS_assoc"/>
</dbReference>
<evidence type="ECO:0000256" key="2">
    <source>
        <dbReference type="ARBA" id="ARBA00018769"/>
    </source>
</evidence>
<dbReference type="InterPro" id="IPR011032">
    <property type="entry name" value="GroES-like_sf"/>
</dbReference>
<dbReference type="GO" id="GO:0016787">
    <property type="term" value="F:hydrolase activity"/>
    <property type="evidence" value="ECO:0007669"/>
    <property type="project" value="UniProtKB-KW"/>
</dbReference>
<dbReference type="Pfam" id="PF13602">
    <property type="entry name" value="ADH_zinc_N_2"/>
    <property type="match status" value="1"/>
</dbReference>
<gene>
    <name evidence="19" type="ORF">Zmor_016176</name>
</gene>
<keyword evidence="12" id="KW-0443">Lipid metabolism</keyword>
<dbReference type="InterPro" id="IPR049900">
    <property type="entry name" value="PKS_mFAS_DH"/>
</dbReference>
<evidence type="ECO:0000256" key="1">
    <source>
        <dbReference type="ARBA" id="ARBA00012873"/>
    </source>
</evidence>
<keyword evidence="4" id="KW-0444">Lipid biosynthesis</keyword>
<dbReference type="Proteomes" id="UP001168821">
    <property type="component" value="Unassembled WGS sequence"/>
</dbReference>
<dbReference type="Gene3D" id="3.40.50.720">
    <property type="entry name" value="NAD(P)-binding Rossmann-like Domain"/>
    <property type="match status" value="1"/>
</dbReference>
<dbReference type="SUPFAM" id="SSF55048">
    <property type="entry name" value="Probable ACP-binding domain of malonyl-CoA ACP transacylase"/>
    <property type="match status" value="1"/>
</dbReference>
<evidence type="ECO:0000256" key="11">
    <source>
        <dbReference type="ARBA" id="ARBA00023027"/>
    </source>
</evidence>
<dbReference type="PROSITE" id="PS00606">
    <property type="entry name" value="KS3_1"/>
    <property type="match status" value="1"/>
</dbReference>
<dbReference type="InterPro" id="IPR014043">
    <property type="entry name" value="Acyl_transferase_dom"/>
</dbReference>
<keyword evidence="10" id="KW-0560">Oxidoreductase</keyword>
<dbReference type="InterPro" id="IPR001227">
    <property type="entry name" value="Ac_transferase_dom_sf"/>
</dbReference>
<dbReference type="InterPro" id="IPR013968">
    <property type="entry name" value="PKS_KR"/>
</dbReference>
<comment type="caution">
    <text evidence="19">The sequence shown here is derived from an EMBL/GenBank/DDBJ whole genome shotgun (WGS) entry which is preliminary data.</text>
</comment>
<dbReference type="InterPro" id="IPR057326">
    <property type="entry name" value="KR_dom"/>
</dbReference>
<evidence type="ECO:0000256" key="4">
    <source>
        <dbReference type="ARBA" id="ARBA00022516"/>
    </source>
</evidence>
<keyword evidence="13" id="KW-0275">Fatty acid biosynthesis</keyword>
<dbReference type="InterPro" id="IPR050091">
    <property type="entry name" value="PKS_NRPS_Biosynth_Enz"/>
</dbReference>
<dbReference type="InterPro" id="IPR020843">
    <property type="entry name" value="ER"/>
</dbReference>
<keyword evidence="6" id="KW-0808">Transferase</keyword>
<dbReference type="Gene3D" id="3.40.366.10">
    <property type="entry name" value="Malonyl-Coenzyme A Acyl Carrier Protein, domain 2"/>
    <property type="match status" value="1"/>
</dbReference>
<sequence>MATKTSDDIVITGISGRFPESSNLEEFKQQLFDGVDLVTDDERRWPSGLYNLPTRTGKMKDISHFDATFFGVHSKQAHTMDPQLRFLLEATYEAIVDAGVNPKDIKGSKTGVYVGVFQNESSEFWTKDPDEMTGYSLTGCSVCMFANRISYAFDLKGPSYVVDSACSSSMVALHQAVWAMKNGECDAAIVGGVNLLLKPETSLEFSKLGMLNAEGKCKSFDASGNGYVRSEATVVVYLQKATFAKRVYATILGMKVNNDGYKVEGITFPSGSMQNELIRDTYTKFGVDSSEISYLEAHGTGTIAGDTQEVNSVADFFCENRKEPLFIGSVKSNMGHAESASGLCSLAKVVISMESGFIPANLHFQSPNKNIPALCDGRLKVVTKNEPWLGGLIAINSFGAGGTNSHLILKANPKEKIKQNTPGVPRIVAISGRTSDAVHTLIDQVKKHRHDDEFLYLVNEVHQDGIKGHQYRGFCLLNDTPVDEIGDISFQKKPVWFIYSGVGSQKSIGKELMQIEVFRSSIKKSSVVLQQFGIDLEDIIVNGTDSTFENVLNTTVAIVGVQIALTDLLKFLGVDPSGIIGHSIGEISCAYADETLTAEQTILTAYHRGKSLIDSDLVKGSMAAVGLSWEQAHQRCPSNVFPACHNAQNITTVSGLSDSVKAFVAQLTSENIFAKEVKVSNVAFHSKYVAKAGPQFHKALKQIIPFPKPRTSKWISSSIPESKWTTALAQYSSPDYHVGNFLSPVLFHEALQHVPDNAVVIEIAPSALFQGIIRRSLGSKITPVSLLKKECDNDVEFLLTALGRVHNAGCQPKFAKLYPSMDFPVGRGTPMIAPYVKWDHSEEWTVPNFVEENSSSGAVEVEVDVTKEENRFLLGHSTDSQIVYPAAAYVVLIWKTLAKLKNKDYAHMPFVIENVEFHRATIIPKQGSIKFSINILQQNGDFELCQGGSIVVTGRTQVPENVSKMFSKLEPIDSQTGETWLKLNHEDVFKELRLRGFEYGGSFQEILETDNRFSNGKIKWNNWVSCIDAMLQFWAIRIHTRELYLPTKLQKVVIDPKMHLQAARESDNVLAVSAFDNIGVVKCGGVEVKGLKTSYVTRCHLTHSTPKIEKYEFVPLEDKVWVSENVALKMVVQTVLENSVGVLRIGKIESGHPMEKKLLLEIEEVLKRELVISVDTKIITSKYPTLTDFDLVVVSVANIKTELSFLETILQNLKQESFLLLEGDKEDLNFNNLPSMGVVVSTQVTSTKMYTLLRKPTEIDTNSSVIKVTEDLSWIELVKDAMKRNEDCGNKIYLYTQGDNFGGLIGFVNCLKQEPGGEKVRAVFIEDANAPPFSLTRYSEQLRKDLVHNVLKKNVWGTLRHIPFDNDKISTQHAYIRAQVAGSLASLQWVQSRLDLRKNEPNLELCRVYYAPITSDDVLLAMGKFSEERPLKRNHTLGSEFSGRDNTDNRVMGIITTSSLATTIEVDKEFVWSVPEKWSLEEASTVPNAYATSYYALVVRGGIKSGESVLIHDGSETIGIASIRIALKMGCKVFTFVNTKEKKDFLERIFPELADGCIGHDSTFDEMVLKGTNGCGVDLVFGYATGEHLEASLNCLTHGGRFLKIGNFDFPKKSVLKMKNISLYGIVFDAQFRSEVSIKRKIWRLVDEGISNGTVKPVPRTVFRNNQIEEAFHCAESTTHMGKLILEICPEDQKPHPVLATPRSYFDPNKTYVLIGGLGGFGLELTNWLTQRGAKKFILSSRNGIRTGYQSLRFRNWTQSGNIVQIFTADVTTLKGTRKLLKVADNLGPVGGIFNVAGVVRDALMVNLTEADFKTVCAPKIEITKLFLHHRAVAEMLDSRITDMRIQRWNVFVKLVEKWVFQDSRSNGGLWVMWV</sequence>
<keyword evidence="8" id="KW-0276">Fatty acid metabolism</keyword>
<dbReference type="Gene3D" id="3.40.47.10">
    <property type="match status" value="1"/>
</dbReference>
<name>A0AA38IKP7_9CUCU</name>
<dbReference type="GO" id="GO:0004315">
    <property type="term" value="F:3-oxoacyl-[acyl-carrier-protein] synthase activity"/>
    <property type="evidence" value="ECO:0007669"/>
    <property type="project" value="InterPro"/>
</dbReference>
<evidence type="ECO:0000256" key="12">
    <source>
        <dbReference type="ARBA" id="ARBA00023098"/>
    </source>
</evidence>
<dbReference type="Pfam" id="PF00698">
    <property type="entry name" value="Acyl_transf_1"/>
    <property type="match status" value="1"/>
</dbReference>
<reference evidence="19" key="1">
    <citation type="journal article" date="2023" name="G3 (Bethesda)">
        <title>Whole genome assemblies of Zophobas morio and Tenebrio molitor.</title>
        <authorList>
            <person name="Kaur S."/>
            <person name="Stinson S.A."/>
            <person name="diCenzo G.C."/>
        </authorList>
    </citation>
    <scope>NUCLEOTIDE SEQUENCE</scope>
    <source>
        <strain evidence="19">QUZm001</strain>
    </source>
</reference>
<keyword evidence="20" id="KW-1185">Reference proteome</keyword>
<dbReference type="Pfam" id="PF02801">
    <property type="entry name" value="Ketoacyl-synt_C"/>
    <property type="match status" value="1"/>
</dbReference>
<feature type="domain" description="PKS/mFAS DH" evidence="18">
    <location>
        <begin position="843"/>
        <end position="1105"/>
    </location>
</feature>
<evidence type="ECO:0000256" key="15">
    <source>
        <dbReference type="ARBA" id="ARBA00044883"/>
    </source>
</evidence>
<evidence type="ECO:0000259" key="17">
    <source>
        <dbReference type="PROSITE" id="PS52004"/>
    </source>
</evidence>
<feature type="region of interest" description="C-terminal hotdog fold" evidence="16">
    <location>
        <begin position="979"/>
        <end position="1105"/>
    </location>
</feature>
<dbReference type="Gene3D" id="3.90.180.10">
    <property type="entry name" value="Medium-chain alcohol dehydrogenases, catalytic domain"/>
    <property type="match status" value="1"/>
</dbReference>
<organism evidence="19 20">
    <name type="scientific">Zophobas morio</name>
    <dbReference type="NCBI Taxonomy" id="2755281"/>
    <lineage>
        <taxon>Eukaryota</taxon>
        <taxon>Metazoa</taxon>
        <taxon>Ecdysozoa</taxon>
        <taxon>Arthropoda</taxon>
        <taxon>Hexapoda</taxon>
        <taxon>Insecta</taxon>
        <taxon>Pterygota</taxon>
        <taxon>Neoptera</taxon>
        <taxon>Endopterygota</taxon>
        <taxon>Coleoptera</taxon>
        <taxon>Polyphaga</taxon>
        <taxon>Cucujiformia</taxon>
        <taxon>Tenebrionidae</taxon>
        <taxon>Zophobas</taxon>
    </lineage>
</organism>
<dbReference type="SMART" id="SM00827">
    <property type="entry name" value="PKS_AT"/>
    <property type="match status" value="1"/>
</dbReference>
<evidence type="ECO:0000256" key="16">
    <source>
        <dbReference type="PROSITE-ProRule" id="PRU01363"/>
    </source>
</evidence>
<keyword evidence="14" id="KW-0511">Multifunctional enzyme</keyword>
<dbReference type="CDD" id="cd05195">
    <property type="entry name" value="enoyl_red"/>
    <property type="match status" value="1"/>
</dbReference>
<evidence type="ECO:0000256" key="6">
    <source>
        <dbReference type="ARBA" id="ARBA00022679"/>
    </source>
</evidence>
<feature type="region of interest" description="N-terminal hotdog fold" evidence="16">
    <location>
        <begin position="843"/>
        <end position="965"/>
    </location>
</feature>
<keyword evidence="9" id="KW-0521">NADP</keyword>
<feature type="domain" description="Ketosynthase family 3 (KS3)" evidence="17">
    <location>
        <begin position="6"/>
        <end position="411"/>
    </location>
</feature>
<feature type="active site" description="Proton donor; for dehydratase activity" evidence="16">
    <location>
        <position position="1028"/>
    </location>
</feature>
<dbReference type="Pfam" id="PF21149">
    <property type="entry name" value="FAS_pseudo-KR"/>
    <property type="match status" value="1"/>
</dbReference>
<dbReference type="PROSITE" id="PS52004">
    <property type="entry name" value="KS3_2"/>
    <property type="match status" value="1"/>
</dbReference>
<dbReference type="InterPro" id="IPR016039">
    <property type="entry name" value="Thiolase-like"/>
</dbReference>
<evidence type="ECO:0000313" key="19">
    <source>
        <dbReference type="EMBL" id="KAJ3657151.1"/>
    </source>
</evidence>
<dbReference type="GO" id="GO:0006633">
    <property type="term" value="P:fatty acid biosynthetic process"/>
    <property type="evidence" value="ECO:0007669"/>
    <property type="project" value="UniProtKB-KW"/>
</dbReference>
<dbReference type="InterPro" id="IPR020841">
    <property type="entry name" value="PKS_Beta-ketoAc_synthase_dom"/>
</dbReference>
<dbReference type="SUPFAM" id="SSF52151">
    <property type="entry name" value="FabD/lysophospholipase-like"/>
    <property type="match status" value="1"/>
</dbReference>
<dbReference type="Pfam" id="PF00109">
    <property type="entry name" value="ketoacyl-synt"/>
    <property type="match status" value="1"/>
</dbReference>
<dbReference type="InterPro" id="IPR014031">
    <property type="entry name" value="Ketoacyl_synth_C"/>
</dbReference>
<dbReference type="Gene3D" id="3.10.129.110">
    <property type="entry name" value="Polyketide synthase dehydratase"/>
    <property type="match status" value="1"/>
</dbReference>
<keyword evidence="3" id="KW-0596">Phosphopantetheine</keyword>
<dbReference type="InterPro" id="IPR016035">
    <property type="entry name" value="Acyl_Trfase/lysoPLipase"/>
</dbReference>
<dbReference type="InterPro" id="IPR016036">
    <property type="entry name" value="Malonyl_transacylase_ACP-bd"/>
</dbReference>
<evidence type="ECO:0000256" key="3">
    <source>
        <dbReference type="ARBA" id="ARBA00022450"/>
    </source>
</evidence>
<evidence type="ECO:0000256" key="14">
    <source>
        <dbReference type="ARBA" id="ARBA00023268"/>
    </source>
</evidence>
<dbReference type="GO" id="GO:0004312">
    <property type="term" value="F:fatty acid synthase activity"/>
    <property type="evidence" value="ECO:0007669"/>
    <property type="project" value="UniProtKB-EC"/>
</dbReference>
<proteinExistence type="predicted"/>
<dbReference type="PROSITE" id="PS52019">
    <property type="entry name" value="PKS_MFAS_DH"/>
    <property type="match status" value="1"/>
</dbReference>
<dbReference type="EC" id="2.3.1.85" evidence="1"/>
<dbReference type="InterPro" id="IPR049391">
    <property type="entry name" value="FAS_pseudo-KR"/>
</dbReference>
<dbReference type="PANTHER" id="PTHR43775:SF7">
    <property type="entry name" value="FATTY ACID SYNTHASE"/>
    <property type="match status" value="1"/>
</dbReference>
<dbReference type="InterPro" id="IPR042104">
    <property type="entry name" value="PKS_dehydratase_sf"/>
</dbReference>
<dbReference type="SUPFAM" id="SSF50129">
    <property type="entry name" value="GroES-like"/>
    <property type="match status" value="1"/>
</dbReference>
<keyword evidence="11" id="KW-0520">NAD</keyword>
<evidence type="ECO:0000256" key="13">
    <source>
        <dbReference type="ARBA" id="ARBA00023160"/>
    </source>
</evidence>
<evidence type="ECO:0000259" key="18">
    <source>
        <dbReference type="PROSITE" id="PS52019"/>
    </source>
</evidence>
<comment type="catalytic activity">
    <reaction evidence="15">
        <text>acetyl-CoA + n malonyl-CoA + 2n NADPH + 2n H(+) = a long-chain fatty acid + (n+1) CoA + n CO2 + 2n NADP(+).</text>
        <dbReference type="EC" id="2.3.1.85"/>
    </reaction>
</comment>
<evidence type="ECO:0000313" key="20">
    <source>
        <dbReference type="Proteomes" id="UP001168821"/>
    </source>
</evidence>
<dbReference type="SUPFAM" id="SSF51735">
    <property type="entry name" value="NAD(P)-binding Rossmann-fold domains"/>
    <property type="match status" value="2"/>
</dbReference>
<dbReference type="SUPFAM" id="SSF53901">
    <property type="entry name" value="Thiolase-like"/>
    <property type="match status" value="1"/>
</dbReference>
<dbReference type="CDD" id="cd00833">
    <property type="entry name" value="PKS"/>
    <property type="match status" value="1"/>
</dbReference>
<dbReference type="PANTHER" id="PTHR43775">
    <property type="entry name" value="FATTY ACID SYNTHASE"/>
    <property type="match status" value="1"/>
</dbReference>
<accession>A0AA38IKP7</accession>
<evidence type="ECO:0000256" key="10">
    <source>
        <dbReference type="ARBA" id="ARBA00023002"/>
    </source>
</evidence>
<dbReference type="Gene3D" id="3.30.70.3290">
    <property type="match status" value="1"/>
</dbReference>
<keyword evidence="7" id="KW-0378">Hydrolase</keyword>
<dbReference type="InterPro" id="IPR014030">
    <property type="entry name" value="Ketoacyl_synth_N"/>
</dbReference>
<dbReference type="Pfam" id="PF08659">
    <property type="entry name" value="KR"/>
    <property type="match status" value="1"/>
</dbReference>
<evidence type="ECO:0000256" key="8">
    <source>
        <dbReference type="ARBA" id="ARBA00022832"/>
    </source>
</evidence>
<dbReference type="InterPro" id="IPR018201">
    <property type="entry name" value="Ketoacyl_synth_AS"/>
</dbReference>
<feature type="active site" description="Proton acceptor; for dehydratase activity" evidence="16">
    <location>
        <position position="876"/>
    </location>
</feature>
<dbReference type="SMART" id="SM00825">
    <property type="entry name" value="PKS_KS"/>
    <property type="match status" value="1"/>
</dbReference>